<feature type="region of interest" description="Disordered" evidence="1">
    <location>
        <begin position="1"/>
        <end position="34"/>
    </location>
</feature>
<evidence type="ECO:0000256" key="1">
    <source>
        <dbReference type="SAM" id="MobiDB-lite"/>
    </source>
</evidence>
<reference evidence="2 3" key="1">
    <citation type="journal article" date="2012" name="PLoS Pathog.">
        <title>Diverse lifestyles and strategies of plant pathogenesis encoded in the genomes of eighteen Dothideomycetes fungi.</title>
        <authorList>
            <person name="Ohm R.A."/>
            <person name="Feau N."/>
            <person name="Henrissat B."/>
            <person name="Schoch C.L."/>
            <person name="Horwitz B.A."/>
            <person name="Barry K.W."/>
            <person name="Condon B.J."/>
            <person name="Copeland A.C."/>
            <person name="Dhillon B."/>
            <person name="Glaser F."/>
            <person name="Hesse C.N."/>
            <person name="Kosti I."/>
            <person name="LaButti K."/>
            <person name="Lindquist E.A."/>
            <person name="Lucas S."/>
            <person name="Salamov A.A."/>
            <person name="Bradshaw R.E."/>
            <person name="Ciuffetti L."/>
            <person name="Hamelin R.C."/>
            <person name="Kema G.H.J."/>
            <person name="Lawrence C."/>
            <person name="Scott J.A."/>
            <person name="Spatafora J.W."/>
            <person name="Turgeon B.G."/>
            <person name="de Wit P.J.G.M."/>
            <person name="Zhong S."/>
            <person name="Goodwin S.B."/>
            <person name="Grigoriev I.V."/>
        </authorList>
    </citation>
    <scope>NUCLEOTIDE SEQUENCE [LARGE SCALE GENOMIC DNA]</scope>
    <source>
        <strain evidence="2 3">CIRAD86</strain>
    </source>
</reference>
<keyword evidence="3" id="KW-1185">Reference proteome</keyword>
<sequence length="65" mass="7189">MHQLRQDNNSVTIRSGASGEPGGSETARRAASKKVMPGWALSMGWSHYRLTDSCHRNVDGYIIRS</sequence>
<dbReference type="GeneID" id="19337635"/>
<accession>M2YNF7</accession>
<evidence type="ECO:0000313" key="3">
    <source>
        <dbReference type="Proteomes" id="UP000016932"/>
    </source>
</evidence>
<evidence type="ECO:0000313" key="2">
    <source>
        <dbReference type="EMBL" id="EME79235.1"/>
    </source>
</evidence>
<dbReference type="OrthoDB" id="10259622at2759"/>
<name>M2YNF7_PSEFD</name>
<dbReference type="RefSeq" id="XP_007930008.1">
    <property type="nucleotide sequence ID" value="XM_007931817.1"/>
</dbReference>
<dbReference type="AlphaFoldDB" id="M2YNF7"/>
<dbReference type="VEuPathDB" id="FungiDB:MYCFIDRAFT_212170"/>
<dbReference type="EMBL" id="KB446562">
    <property type="protein sequence ID" value="EME79235.1"/>
    <property type="molecule type" value="Genomic_DNA"/>
</dbReference>
<dbReference type="Proteomes" id="UP000016932">
    <property type="component" value="Unassembled WGS sequence"/>
</dbReference>
<organism evidence="2 3">
    <name type="scientific">Pseudocercospora fijiensis (strain CIRAD86)</name>
    <name type="common">Black leaf streak disease fungus</name>
    <name type="synonym">Mycosphaerella fijiensis</name>
    <dbReference type="NCBI Taxonomy" id="383855"/>
    <lineage>
        <taxon>Eukaryota</taxon>
        <taxon>Fungi</taxon>
        <taxon>Dikarya</taxon>
        <taxon>Ascomycota</taxon>
        <taxon>Pezizomycotina</taxon>
        <taxon>Dothideomycetes</taxon>
        <taxon>Dothideomycetidae</taxon>
        <taxon>Mycosphaerellales</taxon>
        <taxon>Mycosphaerellaceae</taxon>
        <taxon>Pseudocercospora</taxon>
    </lineage>
</organism>
<dbReference type="KEGG" id="pfj:MYCFIDRAFT_212170"/>
<gene>
    <name evidence="2" type="ORF">MYCFIDRAFT_212170</name>
</gene>
<dbReference type="HOGENOM" id="CLU_2850719_0_0_1"/>
<feature type="compositionally biased region" description="Polar residues" evidence="1">
    <location>
        <begin position="1"/>
        <end position="15"/>
    </location>
</feature>
<proteinExistence type="predicted"/>
<protein>
    <submittedName>
        <fullName evidence="2">Uncharacterized protein</fullName>
    </submittedName>
</protein>